<organism evidence="1 2">
    <name type="scientific">Myceligenerans xiligouense</name>
    <dbReference type="NCBI Taxonomy" id="253184"/>
    <lineage>
        <taxon>Bacteria</taxon>
        <taxon>Bacillati</taxon>
        <taxon>Actinomycetota</taxon>
        <taxon>Actinomycetes</taxon>
        <taxon>Micrococcales</taxon>
        <taxon>Promicromonosporaceae</taxon>
        <taxon>Myceligenerans</taxon>
    </lineage>
</organism>
<accession>A0A3N4YTK9</accession>
<name>A0A3N4YTK9_9MICO</name>
<sequence length="167" mass="18159">MEREISRAVARVVSVLAACVMMLGVGMVAAPTATAALSDCPSPGYGCSWKGTNYSGGVPARFQYNIYNYASLGSGWNNNMESVHSNGTNSSCRAQFFDSSGYSFDTGLYSLGQRVKLAPGQSYSSLSGRVLYRYYNDADGQWYNVEYWPNKISSARFTKASNDYAAC</sequence>
<dbReference type="Proteomes" id="UP000280501">
    <property type="component" value="Unassembled WGS sequence"/>
</dbReference>
<proteinExistence type="predicted"/>
<dbReference type="Pfam" id="PF03995">
    <property type="entry name" value="Inhibitor_I36"/>
    <property type="match status" value="1"/>
</dbReference>
<gene>
    <name evidence="1" type="ORF">EDD34_3468</name>
</gene>
<comment type="caution">
    <text evidence="1">The sequence shown here is derived from an EMBL/GenBank/DDBJ whole genome shotgun (WGS) entry which is preliminary data.</text>
</comment>
<evidence type="ECO:0000313" key="1">
    <source>
        <dbReference type="EMBL" id="RPF22796.1"/>
    </source>
</evidence>
<dbReference type="EMBL" id="RKQZ01000001">
    <property type="protein sequence ID" value="RPF22796.1"/>
    <property type="molecule type" value="Genomic_DNA"/>
</dbReference>
<protein>
    <submittedName>
        <fullName evidence="1">Peptidase inhibitor family I36</fullName>
    </submittedName>
</protein>
<dbReference type="AlphaFoldDB" id="A0A3N4YTK9"/>
<reference evidence="1 2" key="1">
    <citation type="submission" date="2018-11" db="EMBL/GenBank/DDBJ databases">
        <title>Sequencing the genomes of 1000 actinobacteria strains.</title>
        <authorList>
            <person name="Klenk H.-P."/>
        </authorList>
    </citation>
    <scope>NUCLEOTIDE SEQUENCE [LARGE SCALE GENOMIC DNA]</scope>
    <source>
        <strain evidence="1 2">DSM 15700</strain>
    </source>
</reference>
<keyword evidence="2" id="KW-1185">Reference proteome</keyword>
<evidence type="ECO:0000313" key="2">
    <source>
        <dbReference type="Proteomes" id="UP000280501"/>
    </source>
</evidence>
<dbReference type="RefSeq" id="WP_170177114.1">
    <property type="nucleotide sequence ID" value="NZ_RKQZ01000001.1"/>
</dbReference>